<evidence type="ECO:0000256" key="4">
    <source>
        <dbReference type="ARBA" id="ARBA00012030"/>
    </source>
</evidence>
<evidence type="ECO:0000256" key="8">
    <source>
        <dbReference type="ARBA" id="ARBA00023204"/>
    </source>
</evidence>
<keyword evidence="12" id="KW-1185">Reference proteome</keyword>
<proteinExistence type="inferred from homology"/>
<dbReference type="InterPro" id="IPR036895">
    <property type="entry name" value="Uracil-DNA_glycosylase-like_sf"/>
</dbReference>
<comment type="catalytic activity">
    <reaction evidence="1">
        <text>Hydrolyzes single-stranded DNA or mismatched double-stranded DNA and polynucleotides, releasing free uracil.</text>
        <dbReference type="EC" id="3.2.2.27"/>
    </reaction>
</comment>
<name>A0ABS1DP20_RUBGE</name>
<dbReference type="EC" id="3.2.2.27" evidence="4"/>
<dbReference type="InterPro" id="IPR002043">
    <property type="entry name" value="UDG_fam1"/>
</dbReference>
<dbReference type="RefSeq" id="WP_200377479.1">
    <property type="nucleotide sequence ID" value="NZ_NRRU01000001.1"/>
</dbReference>
<comment type="function">
    <text evidence="2">Excises uracil residues from the DNA which can arise as a result of misincorporation of dUMP residues by DNA polymerase or due to deamination of cytosine.</text>
</comment>
<reference evidence="11" key="2">
    <citation type="journal article" date="2020" name="Microorganisms">
        <title>Osmotic Adaptation and Compatible Solute Biosynthesis of Phototrophic Bacteria as Revealed from Genome Analyses.</title>
        <authorList>
            <person name="Imhoff J.F."/>
            <person name="Rahn T."/>
            <person name="Kunzel S."/>
            <person name="Keller A."/>
            <person name="Neulinger S.C."/>
        </authorList>
    </citation>
    <scope>NUCLEOTIDE SEQUENCE</scope>
    <source>
        <strain evidence="11">IM 151</strain>
    </source>
</reference>
<accession>A0ABS1DP20</accession>
<evidence type="ECO:0000313" key="11">
    <source>
        <dbReference type="EMBL" id="MBK1711218.1"/>
    </source>
</evidence>
<keyword evidence="6" id="KW-0227">DNA damage</keyword>
<dbReference type="PANTHER" id="PTHR11264:SF0">
    <property type="entry name" value="URACIL-DNA GLYCOSYLASE"/>
    <property type="match status" value="1"/>
</dbReference>
<feature type="domain" description="Uracil-DNA glycosylase-like" evidence="10">
    <location>
        <begin position="55"/>
        <end position="216"/>
    </location>
</feature>
<feature type="active site" description="Proton acceptor" evidence="9">
    <location>
        <position position="70"/>
    </location>
</feature>
<dbReference type="PANTHER" id="PTHR11264">
    <property type="entry name" value="URACIL-DNA GLYCOSYLASE"/>
    <property type="match status" value="1"/>
</dbReference>
<dbReference type="Proteomes" id="UP001041814">
    <property type="component" value="Unassembled WGS sequence"/>
</dbReference>
<evidence type="ECO:0000256" key="7">
    <source>
        <dbReference type="ARBA" id="ARBA00022801"/>
    </source>
</evidence>
<evidence type="ECO:0000313" key="12">
    <source>
        <dbReference type="Proteomes" id="UP001041814"/>
    </source>
</evidence>
<gene>
    <name evidence="11" type="ORF">CKO43_00290</name>
</gene>
<keyword evidence="8" id="KW-0234">DNA repair</keyword>
<dbReference type="InterPro" id="IPR018085">
    <property type="entry name" value="Ura-DNA_Glyclase_AS"/>
</dbReference>
<reference evidence="11" key="1">
    <citation type="submission" date="2017-08" db="EMBL/GenBank/DDBJ databases">
        <authorList>
            <person name="Imhoff J.F."/>
            <person name="Rahn T."/>
            <person name="Kuenzel S."/>
            <person name="Neulinger S.C."/>
        </authorList>
    </citation>
    <scope>NUCLEOTIDE SEQUENCE</scope>
    <source>
        <strain evidence="11">IM 151</strain>
    </source>
</reference>
<organism evidence="11 12">
    <name type="scientific">Rubrivivax gelatinosus</name>
    <name type="common">Rhodocyclus gelatinosus</name>
    <name type="synonym">Rhodopseudomonas gelatinosa</name>
    <dbReference type="NCBI Taxonomy" id="28068"/>
    <lineage>
        <taxon>Bacteria</taxon>
        <taxon>Pseudomonadati</taxon>
        <taxon>Pseudomonadota</taxon>
        <taxon>Betaproteobacteria</taxon>
        <taxon>Burkholderiales</taxon>
        <taxon>Sphaerotilaceae</taxon>
        <taxon>Rubrivivax</taxon>
    </lineage>
</organism>
<dbReference type="CDD" id="cd10027">
    <property type="entry name" value="UDG-F1-like"/>
    <property type="match status" value="1"/>
</dbReference>
<dbReference type="Pfam" id="PF03167">
    <property type="entry name" value="UDG"/>
    <property type="match status" value="1"/>
</dbReference>
<evidence type="ECO:0000256" key="3">
    <source>
        <dbReference type="ARBA" id="ARBA00008184"/>
    </source>
</evidence>
<evidence type="ECO:0000256" key="9">
    <source>
        <dbReference type="PROSITE-ProRule" id="PRU10072"/>
    </source>
</evidence>
<dbReference type="EMBL" id="NRRU01000001">
    <property type="protein sequence ID" value="MBK1711218.1"/>
    <property type="molecule type" value="Genomic_DNA"/>
</dbReference>
<evidence type="ECO:0000256" key="5">
    <source>
        <dbReference type="ARBA" id="ARBA00018429"/>
    </source>
</evidence>
<dbReference type="SMART" id="SM00986">
    <property type="entry name" value="UDG"/>
    <property type="match status" value="1"/>
</dbReference>
<dbReference type="SUPFAM" id="SSF52141">
    <property type="entry name" value="Uracil-DNA glycosylase-like"/>
    <property type="match status" value="1"/>
</dbReference>
<dbReference type="InterPro" id="IPR005122">
    <property type="entry name" value="Uracil-DNA_glycosylase-like"/>
</dbReference>
<dbReference type="Gene3D" id="3.40.470.10">
    <property type="entry name" value="Uracil-DNA glycosylase-like domain"/>
    <property type="match status" value="1"/>
</dbReference>
<comment type="similarity">
    <text evidence="3">Belongs to the uracil-DNA glycosylase (UDG) superfamily. UNG family.</text>
</comment>
<evidence type="ECO:0000256" key="1">
    <source>
        <dbReference type="ARBA" id="ARBA00001400"/>
    </source>
</evidence>
<evidence type="ECO:0000256" key="2">
    <source>
        <dbReference type="ARBA" id="ARBA00002631"/>
    </source>
</evidence>
<evidence type="ECO:0000259" key="10">
    <source>
        <dbReference type="SMART" id="SM00986"/>
    </source>
</evidence>
<keyword evidence="7" id="KW-0378">Hydrolase</keyword>
<sequence length="226" mass="24519">MTADELPAAFATLPPAWRAVLPGWTPAAEAAVVDRVRAVSATREIGPPDPFRALRLVAPDAVRVVLLGQDPYPRPGHADGLAFSAGHGKPHSLRRVFDVLAADRPDWQRPERWALDGWAAQGALLLNPVLTVEIGSAGSHLACGWQALTSEIVSVLCQREQAPAFLLWGKPANAFFDAACPAGCRPPVWRTRHPSHDFRREFMADGSHFAATADRIDWWRGAGISC</sequence>
<dbReference type="SMART" id="SM00987">
    <property type="entry name" value="UreE_C"/>
    <property type="match status" value="1"/>
</dbReference>
<dbReference type="PROSITE" id="PS00130">
    <property type="entry name" value="U_DNA_GLYCOSYLASE"/>
    <property type="match status" value="1"/>
</dbReference>
<comment type="caution">
    <text evidence="11">The sequence shown here is derived from an EMBL/GenBank/DDBJ whole genome shotgun (WGS) entry which is preliminary data.</text>
</comment>
<protein>
    <recommendedName>
        <fullName evidence="5">Uracil-DNA glycosylase</fullName>
        <ecNumber evidence="4">3.2.2.27</ecNumber>
    </recommendedName>
</protein>
<evidence type="ECO:0000256" key="6">
    <source>
        <dbReference type="ARBA" id="ARBA00022763"/>
    </source>
</evidence>